<evidence type="ECO:0000256" key="1">
    <source>
        <dbReference type="SAM" id="Phobius"/>
    </source>
</evidence>
<keyword evidence="1" id="KW-0472">Membrane</keyword>
<dbReference type="AlphaFoldDB" id="A0A809RN50"/>
<evidence type="ECO:0000313" key="2">
    <source>
        <dbReference type="EMBL" id="BBO20972.1"/>
    </source>
</evidence>
<name>A0A809RN50_9PROT</name>
<accession>A0A809RN50</accession>
<protein>
    <submittedName>
        <fullName evidence="2">Uncharacterized protein</fullName>
    </submittedName>
</protein>
<evidence type="ECO:0000313" key="3">
    <source>
        <dbReference type="Proteomes" id="UP000662914"/>
    </source>
</evidence>
<keyword evidence="1" id="KW-0812">Transmembrane</keyword>
<dbReference type="KEGG" id="ddz:DSYM_16710"/>
<proteinExistence type="predicted"/>
<feature type="transmembrane region" description="Helical" evidence="1">
    <location>
        <begin position="6"/>
        <end position="39"/>
    </location>
</feature>
<organism evidence="2 3">
    <name type="scientific">Candidatus Desulfobacillus denitrificans</name>
    <dbReference type="NCBI Taxonomy" id="2608985"/>
    <lineage>
        <taxon>Bacteria</taxon>
        <taxon>Pseudomonadati</taxon>
        <taxon>Pseudomonadota</taxon>
        <taxon>Betaproteobacteria</taxon>
        <taxon>Candidatus Desulfobacillus</taxon>
    </lineage>
</organism>
<keyword evidence="1" id="KW-1133">Transmembrane helix</keyword>
<dbReference type="EMBL" id="AP021857">
    <property type="protein sequence ID" value="BBO20972.1"/>
    <property type="molecule type" value="Genomic_DNA"/>
</dbReference>
<dbReference type="Proteomes" id="UP000662914">
    <property type="component" value="Chromosome"/>
</dbReference>
<reference evidence="2" key="1">
    <citation type="journal article" name="DNA Res.">
        <title>The physiological potential of anammox bacteria as revealed by their core genome structure.</title>
        <authorList>
            <person name="Okubo T."/>
            <person name="Toyoda A."/>
            <person name="Fukuhara K."/>
            <person name="Uchiyama I."/>
            <person name="Harigaya Y."/>
            <person name="Kuroiwa M."/>
            <person name="Suzuki T."/>
            <person name="Murakami Y."/>
            <person name="Suwa Y."/>
            <person name="Takami H."/>
        </authorList>
    </citation>
    <scope>NUCLEOTIDE SEQUENCE</scope>
    <source>
        <strain evidence="2">317325-3</strain>
    </source>
</reference>
<gene>
    <name evidence="2" type="ORF">DSYM_16710</name>
</gene>
<sequence length="83" mass="8889">MIGQVFRWLILTALLAAVLVAVFVAWWLALLIALVALALGALRRLLGGKPPARGSGEAVTLEGEFTEVGREVRTLPDRDNPAP</sequence>